<dbReference type="InterPro" id="IPR036188">
    <property type="entry name" value="FAD/NAD-bd_sf"/>
</dbReference>
<protein>
    <submittedName>
        <fullName evidence="2">FAD-dependent oxidoreductase</fullName>
    </submittedName>
</protein>
<evidence type="ECO:0000313" key="3">
    <source>
        <dbReference type="Proteomes" id="UP000308181"/>
    </source>
</evidence>
<sequence>MLEKEKKVIIVGAGIAGLTAAKLLKAKGFEILVIEASDGIGGRVRTDEKDGFLLDRGFQVLLSAYPEAKKLLNYKDLNLKPFLPGAKILYEKGMTEIMDPLRRPSSFLKTLFSPAGSLGDKLQMFLLKKQLEKKSVEQIFEENEQTTDSYLLRKGFSDKMINYFFRPFLSGIFLEKNLFTSSRMFNFVFKMFSEGDTVIPAKGMGEIPKQLAKDLMEHEILLNTKVVAVEENKVKTESNQTYEANYIIIATDQDHIPSPYQQTQHLKRTVTNMYFTSNVAPFKDPIIALNANENALVNNIAVMNQVSALYSKSGESLISISILDDVSHLHPDELIQKVKSEMSFWFKGVENWRYLHSYFIPYALPDQKSVETKISDSEYKISKSVYKCGDYLLNGSINAAMLSAKKVVELIARN</sequence>
<organism evidence="2 3">
    <name type="scientific">Pedobacter cryophilus</name>
    <dbReference type="NCBI Taxonomy" id="2571271"/>
    <lineage>
        <taxon>Bacteria</taxon>
        <taxon>Pseudomonadati</taxon>
        <taxon>Bacteroidota</taxon>
        <taxon>Sphingobacteriia</taxon>
        <taxon>Sphingobacteriales</taxon>
        <taxon>Sphingobacteriaceae</taxon>
        <taxon>Pedobacter</taxon>
    </lineage>
</organism>
<keyword evidence="3" id="KW-1185">Reference proteome</keyword>
<dbReference type="PANTHER" id="PTHR42841">
    <property type="entry name" value="AMINE OXIDASE"/>
    <property type="match status" value="1"/>
</dbReference>
<evidence type="ECO:0000313" key="2">
    <source>
        <dbReference type="EMBL" id="TKB97825.1"/>
    </source>
</evidence>
<dbReference type="RefSeq" id="WP_136826399.1">
    <property type="nucleotide sequence ID" value="NZ_SWBP01000003.1"/>
</dbReference>
<dbReference type="PRINTS" id="PR00420">
    <property type="entry name" value="RNGMNOXGNASE"/>
</dbReference>
<reference evidence="2 3" key="1">
    <citation type="submission" date="2019-04" db="EMBL/GenBank/DDBJ databases">
        <title>Pedobacter sp. AR-3-17 sp. nov., isolated from Arctic soil.</title>
        <authorList>
            <person name="Dahal R.H."/>
            <person name="Kim D.-U."/>
        </authorList>
    </citation>
    <scope>NUCLEOTIDE SEQUENCE [LARGE SCALE GENOMIC DNA]</scope>
    <source>
        <strain evidence="2 3">AR-3-17</strain>
    </source>
</reference>
<dbReference type="InterPro" id="IPR002937">
    <property type="entry name" value="Amino_oxidase"/>
</dbReference>
<feature type="domain" description="Rhodanese" evidence="1">
    <location>
        <begin position="2"/>
        <end position="70"/>
    </location>
</feature>
<proteinExistence type="predicted"/>
<name>A0A4U1BYL1_9SPHI</name>
<evidence type="ECO:0000259" key="1">
    <source>
        <dbReference type="PROSITE" id="PS50206"/>
    </source>
</evidence>
<dbReference type="Gene3D" id="3.50.50.60">
    <property type="entry name" value="FAD/NAD(P)-binding domain"/>
    <property type="match status" value="1"/>
</dbReference>
<dbReference type="Proteomes" id="UP000308181">
    <property type="component" value="Unassembled WGS sequence"/>
</dbReference>
<comment type="caution">
    <text evidence="2">The sequence shown here is derived from an EMBL/GenBank/DDBJ whole genome shotgun (WGS) entry which is preliminary data.</text>
</comment>
<dbReference type="OrthoDB" id="9767561at2"/>
<dbReference type="PROSITE" id="PS50206">
    <property type="entry name" value="RHODANESE_3"/>
    <property type="match status" value="1"/>
</dbReference>
<accession>A0A4U1BYL1</accession>
<dbReference type="AlphaFoldDB" id="A0A4U1BYL1"/>
<dbReference type="Pfam" id="PF01593">
    <property type="entry name" value="Amino_oxidase"/>
    <property type="match status" value="1"/>
</dbReference>
<dbReference type="EMBL" id="SWBP01000003">
    <property type="protein sequence ID" value="TKB97825.1"/>
    <property type="molecule type" value="Genomic_DNA"/>
</dbReference>
<dbReference type="SUPFAM" id="SSF51905">
    <property type="entry name" value="FAD/NAD(P)-binding domain"/>
    <property type="match status" value="1"/>
</dbReference>
<dbReference type="InterPro" id="IPR001763">
    <property type="entry name" value="Rhodanese-like_dom"/>
</dbReference>
<gene>
    <name evidence="2" type="ORF">FA046_10750</name>
</gene>
<dbReference type="GO" id="GO:0016491">
    <property type="term" value="F:oxidoreductase activity"/>
    <property type="evidence" value="ECO:0007669"/>
    <property type="project" value="InterPro"/>
</dbReference>